<evidence type="ECO:0000313" key="2">
    <source>
        <dbReference type="Proteomes" id="UP000265520"/>
    </source>
</evidence>
<evidence type="ECO:0000313" key="1">
    <source>
        <dbReference type="EMBL" id="MCI39387.1"/>
    </source>
</evidence>
<keyword evidence="2" id="KW-1185">Reference proteome</keyword>
<comment type="caution">
    <text evidence="1">The sequence shown here is derived from an EMBL/GenBank/DDBJ whole genome shotgun (WGS) entry which is preliminary data.</text>
</comment>
<reference evidence="1 2" key="1">
    <citation type="journal article" date="2018" name="Front. Plant Sci.">
        <title>Red Clover (Trifolium pratense) and Zigzag Clover (T. medium) - A Picture of Genomic Similarities and Differences.</title>
        <authorList>
            <person name="Dluhosova J."/>
            <person name="Istvanek J."/>
            <person name="Nedelnik J."/>
            <person name="Repkova J."/>
        </authorList>
    </citation>
    <scope>NUCLEOTIDE SEQUENCE [LARGE SCALE GENOMIC DNA]</scope>
    <source>
        <strain evidence="2">cv. 10/8</strain>
        <tissue evidence="1">Leaf</tissue>
    </source>
</reference>
<dbReference type="EMBL" id="LXQA010266894">
    <property type="protein sequence ID" value="MCI39387.1"/>
    <property type="molecule type" value="Genomic_DNA"/>
</dbReference>
<feature type="non-terminal residue" evidence="1">
    <location>
        <position position="1"/>
    </location>
</feature>
<organism evidence="1 2">
    <name type="scientific">Trifolium medium</name>
    <dbReference type="NCBI Taxonomy" id="97028"/>
    <lineage>
        <taxon>Eukaryota</taxon>
        <taxon>Viridiplantae</taxon>
        <taxon>Streptophyta</taxon>
        <taxon>Embryophyta</taxon>
        <taxon>Tracheophyta</taxon>
        <taxon>Spermatophyta</taxon>
        <taxon>Magnoliopsida</taxon>
        <taxon>eudicotyledons</taxon>
        <taxon>Gunneridae</taxon>
        <taxon>Pentapetalae</taxon>
        <taxon>rosids</taxon>
        <taxon>fabids</taxon>
        <taxon>Fabales</taxon>
        <taxon>Fabaceae</taxon>
        <taxon>Papilionoideae</taxon>
        <taxon>50 kb inversion clade</taxon>
        <taxon>NPAAA clade</taxon>
        <taxon>Hologalegina</taxon>
        <taxon>IRL clade</taxon>
        <taxon>Trifolieae</taxon>
        <taxon>Trifolium</taxon>
    </lineage>
</organism>
<dbReference type="AlphaFoldDB" id="A0A392RTB1"/>
<name>A0A392RTB1_9FABA</name>
<sequence>LYRRVFLGLSLIQQLQVGDPLANLISTSRALFSRLMVGRGRGVGGRGRGVGGGGFGGG</sequence>
<proteinExistence type="predicted"/>
<dbReference type="Proteomes" id="UP000265520">
    <property type="component" value="Unassembled WGS sequence"/>
</dbReference>
<protein>
    <submittedName>
        <fullName evidence="1">Uncharacterized protein</fullName>
    </submittedName>
</protein>
<accession>A0A392RTB1</accession>